<sequence length="147" mass="16346">MALKQTNLQIAMQRPWLLIKATHKGMGYAFTAHNTGNSPAVITWRDPFIPGYDIKTGESLPPTPTYGYGFSEGGELVHALWVAPGETEEIGIFDSFAAFRPDARIFVFSAIKYGNTYDDTIHESRFCYRISEGTIALDGPPGYNDYN</sequence>
<gene>
    <name evidence="1" type="ORF">HDF14_005028</name>
</gene>
<evidence type="ECO:0000313" key="1">
    <source>
        <dbReference type="EMBL" id="MBB5331384.1"/>
    </source>
</evidence>
<dbReference type="EMBL" id="JACHEB010000014">
    <property type="protein sequence ID" value="MBB5331384.1"/>
    <property type="molecule type" value="Genomic_DNA"/>
</dbReference>
<dbReference type="RefSeq" id="WP_183981229.1">
    <property type="nucleotide sequence ID" value="NZ_JACHEB010000014.1"/>
</dbReference>
<organism evidence="1 2">
    <name type="scientific">Tunturiibacter gelidiferens</name>
    <dbReference type="NCBI Taxonomy" id="3069689"/>
    <lineage>
        <taxon>Bacteria</taxon>
        <taxon>Pseudomonadati</taxon>
        <taxon>Acidobacteriota</taxon>
        <taxon>Terriglobia</taxon>
        <taxon>Terriglobales</taxon>
        <taxon>Acidobacteriaceae</taxon>
        <taxon>Tunturiibacter</taxon>
    </lineage>
</organism>
<reference evidence="1 2" key="1">
    <citation type="submission" date="2020-08" db="EMBL/GenBank/DDBJ databases">
        <title>Genomic Encyclopedia of Type Strains, Phase IV (KMG-V): Genome sequencing to study the core and pangenomes of soil and plant-associated prokaryotes.</title>
        <authorList>
            <person name="Whitman W."/>
        </authorList>
    </citation>
    <scope>NUCLEOTIDE SEQUENCE [LARGE SCALE GENOMIC DNA]</scope>
    <source>
        <strain evidence="1 2">X5P2</strain>
    </source>
</reference>
<evidence type="ECO:0000313" key="2">
    <source>
        <dbReference type="Proteomes" id="UP000535182"/>
    </source>
</evidence>
<accession>A0A9X0QJF1</accession>
<protein>
    <submittedName>
        <fullName evidence="1">Uncharacterized protein</fullName>
    </submittedName>
</protein>
<dbReference type="AlphaFoldDB" id="A0A9X0QJF1"/>
<proteinExistence type="predicted"/>
<comment type="caution">
    <text evidence="1">The sequence shown here is derived from an EMBL/GenBank/DDBJ whole genome shotgun (WGS) entry which is preliminary data.</text>
</comment>
<dbReference type="Proteomes" id="UP000535182">
    <property type="component" value="Unassembled WGS sequence"/>
</dbReference>
<name>A0A9X0QJF1_9BACT</name>
<keyword evidence="2" id="KW-1185">Reference proteome</keyword>